<evidence type="ECO:0000256" key="5">
    <source>
        <dbReference type="ARBA" id="ARBA00023136"/>
    </source>
</evidence>
<feature type="transmembrane region" description="Helical" evidence="6">
    <location>
        <begin position="362"/>
        <end position="380"/>
    </location>
</feature>
<reference evidence="9 10" key="1">
    <citation type="submission" date="2016-12" db="EMBL/GenBank/DDBJ databases">
        <title>The draft genome sequence of HSLHS2.</title>
        <authorList>
            <person name="Hu D."/>
            <person name="Wang L."/>
            <person name="Shao Z."/>
        </authorList>
    </citation>
    <scope>NUCLEOTIDE SEQUENCE [LARGE SCALE GENOMIC DNA]</scope>
    <source>
        <strain evidence="9">MCCC 1A06712</strain>
    </source>
</reference>
<keyword evidence="5 6" id="KW-0472">Membrane</keyword>
<organism evidence="9 10">
    <name type="scientific">Marivivens niveibacter</name>
    <dbReference type="NCBI Taxonomy" id="1930667"/>
    <lineage>
        <taxon>Bacteria</taxon>
        <taxon>Pseudomonadati</taxon>
        <taxon>Pseudomonadota</taxon>
        <taxon>Alphaproteobacteria</taxon>
        <taxon>Rhodobacterales</taxon>
        <taxon>Paracoccaceae</taxon>
        <taxon>Marivivens group</taxon>
        <taxon>Marivivens</taxon>
    </lineage>
</organism>
<feature type="transmembrane region" description="Helical" evidence="6">
    <location>
        <begin position="487"/>
        <end position="506"/>
    </location>
</feature>
<evidence type="ECO:0000256" key="2">
    <source>
        <dbReference type="ARBA" id="ARBA00022475"/>
    </source>
</evidence>
<keyword evidence="2" id="KW-1003">Cell membrane</keyword>
<dbReference type="Proteomes" id="UP000194664">
    <property type="component" value="Unassembled WGS sequence"/>
</dbReference>
<evidence type="ECO:0000256" key="1">
    <source>
        <dbReference type="ARBA" id="ARBA00004651"/>
    </source>
</evidence>
<feature type="domain" description="ComEC/Rec2-related protein" evidence="7">
    <location>
        <begin position="230"/>
        <end position="502"/>
    </location>
</feature>
<dbReference type="Pfam" id="PF13567">
    <property type="entry name" value="DUF4131"/>
    <property type="match status" value="1"/>
</dbReference>
<accession>A0A251WX05</accession>
<protein>
    <submittedName>
        <fullName evidence="9">Competence protein</fullName>
    </submittedName>
</protein>
<dbReference type="PANTHER" id="PTHR30619:SF1">
    <property type="entry name" value="RECOMBINATION PROTEIN 2"/>
    <property type="match status" value="1"/>
</dbReference>
<dbReference type="GO" id="GO:0005886">
    <property type="term" value="C:plasma membrane"/>
    <property type="evidence" value="ECO:0007669"/>
    <property type="project" value="UniProtKB-SubCell"/>
</dbReference>
<dbReference type="NCBIfam" id="TIGR00360">
    <property type="entry name" value="ComEC_N-term"/>
    <property type="match status" value="1"/>
</dbReference>
<dbReference type="PANTHER" id="PTHR30619">
    <property type="entry name" value="DNA INTERNALIZATION/COMPETENCE PROTEIN COMEC/REC2"/>
    <property type="match status" value="1"/>
</dbReference>
<evidence type="ECO:0000256" key="6">
    <source>
        <dbReference type="SAM" id="Phobius"/>
    </source>
</evidence>
<comment type="caution">
    <text evidence="9">The sequence shown here is derived from an EMBL/GenBank/DDBJ whole genome shotgun (WGS) entry which is preliminary data.</text>
</comment>
<feature type="transmembrane region" description="Helical" evidence="6">
    <location>
        <begin position="254"/>
        <end position="280"/>
    </location>
</feature>
<dbReference type="InterPro" id="IPR004477">
    <property type="entry name" value="ComEC_N"/>
</dbReference>
<keyword evidence="3 6" id="KW-0812">Transmembrane</keyword>
<comment type="subcellular location">
    <subcellularLocation>
        <location evidence="1">Cell membrane</location>
        <topology evidence="1">Multi-pass membrane protein</topology>
    </subcellularLocation>
</comment>
<evidence type="ECO:0000259" key="8">
    <source>
        <dbReference type="Pfam" id="PF13567"/>
    </source>
</evidence>
<dbReference type="Pfam" id="PF03772">
    <property type="entry name" value="Competence"/>
    <property type="match status" value="1"/>
</dbReference>
<feature type="transmembrane region" description="Helical" evidence="6">
    <location>
        <begin position="38"/>
        <end position="58"/>
    </location>
</feature>
<feature type="transmembrane region" description="Helical" evidence="6">
    <location>
        <begin position="453"/>
        <end position="475"/>
    </location>
</feature>
<keyword evidence="4 6" id="KW-1133">Transmembrane helix</keyword>
<evidence type="ECO:0000313" key="9">
    <source>
        <dbReference type="EMBL" id="OUD08604.1"/>
    </source>
</evidence>
<dbReference type="InterPro" id="IPR052159">
    <property type="entry name" value="Competence_DNA_uptake"/>
</dbReference>
<evidence type="ECO:0000256" key="4">
    <source>
        <dbReference type="ARBA" id="ARBA00022989"/>
    </source>
</evidence>
<keyword evidence="10" id="KW-1185">Reference proteome</keyword>
<evidence type="ECO:0000313" key="10">
    <source>
        <dbReference type="Proteomes" id="UP000194664"/>
    </source>
</evidence>
<name>A0A251WX05_9RHOB</name>
<dbReference type="OrthoDB" id="9790149at2"/>
<evidence type="ECO:0000259" key="7">
    <source>
        <dbReference type="Pfam" id="PF03772"/>
    </source>
</evidence>
<feature type="transmembrane region" description="Helical" evidence="6">
    <location>
        <begin position="419"/>
        <end position="446"/>
    </location>
</feature>
<dbReference type="AlphaFoldDB" id="A0A251WX05"/>
<feature type="transmembrane region" description="Helical" evidence="6">
    <location>
        <begin position="392"/>
        <end position="413"/>
    </location>
</feature>
<feature type="domain" description="DUF4131" evidence="8">
    <location>
        <begin position="40"/>
        <end position="191"/>
    </location>
</feature>
<dbReference type="InterPro" id="IPR025405">
    <property type="entry name" value="DUF4131"/>
</dbReference>
<dbReference type="EMBL" id="MSPP01000004">
    <property type="protein sequence ID" value="OUD08604.1"/>
    <property type="molecule type" value="Genomic_DNA"/>
</dbReference>
<gene>
    <name evidence="9" type="ORF">BVC71_11730</name>
</gene>
<feature type="transmembrane region" description="Helical" evidence="6">
    <location>
        <begin position="64"/>
        <end position="84"/>
    </location>
</feature>
<proteinExistence type="predicted"/>
<feature type="transmembrane region" description="Helical" evidence="6">
    <location>
        <begin position="12"/>
        <end position="31"/>
    </location>
</feature>
<feature type="transmembrane region" description="Helical" evidence="6">
    <location>
        <begin position="292"/>
        <end position="313"/>
    </location>
</feature>
<evidence type="ECO:0000256" key="3">
    <source>
        <dbReference type="ARBA" id="ARBA00022692"/>
    </source>
</evidence>
<sequence length="674" mass="71529">MLLSQHWAAQRGHLSVWVPVCIGAGVVWYFALGAEPSVRALGGGVAVFVFCGVIGLRYRTIRPLFWAIALVLLGVGLATIRANAVAAPQLNFRYYGPIEGSILHLDRSQSGATRMTLSDVRLKWMEPDRTPRLVRVSAHGDIYPTVPQIGMRVMMTGHLSPPSGPVEPGGYDFQRAAWFAGLGAVGYTRTPVLQAGAPAHVPIMPRLRQSIQRSVLEIMPAQTAGFAATILTGDRSVINAEVMALLRATNLAHLLAISGLHMGLLTGFVFTCLRVGAAFFPSMAMRYPVKKIAAVCAIGAGAAYLAMSGAAVATERAFIMVAVMFVAVILDRRAVTLRSVALAATCILVFEPEEVVGPGFQMSFAATTALVAAFSAIRGIGMEYPKWARAAFGVFFSSLIAGLATAPFGAAHFNQISHYGLIANLLAVPVMGMIVMPGAVIAACLAPIGLASFGLFIMDIGLRWILFVAQMVGSWDGAVGHVVSPEPYVLGLITIGGLILAARRGVGRFMGTPILVLAFYLWSQTDRPAILIADSGAVFGVMTVDGRSVTKERGDGFAVQSWLENDGDAAAQSEAFLRGGWSVDERIFTTQIADEKLLLASGKTALGRIQGCDGADILITNQSDDIERPCIVYDIGVLRNVGAVAITPDGAIITARDVTGARLWNGGAMPYFHQ</sequence>